<name>A0A5B2XL85_9PSEU</name>
<proteinExistence type="predicted"/>
<dbReference type="CDD" id="cd14686">
    <property type="entry name" value="bZIP"/>
    <property type="match status" value="1"/>
</dbReference>
<dbReference type="PANTHER" id="PTHR36836">
    <property type="entry name" value="COLANIC ACID BIOSYNTHESIS PROTEIN WCAK"/>
    <property type="match status" value="1"/>
</dbReference>
<evidence type="ECO:0000313" key="5">
    <source>
        <dbReference type="Proteomes" id="UP000323454"/>
    </source>
</evidence>
<keyword evidence="1" id="KW-0175">Coiled coil</keyword>
<keyword evidence="5" id="KW-1185">Reference proteome</keyword>
<accession>A0A5B2XL85</accession>
<dbReference type="AlphaFoldDB" id="A0A5B2XL85"/>
<dbReference type="Pfam" id="PF04230">
    <property type="entry name" value="PS_pyruv_trans"/>
    <property type="match status" value="1"/>
</dbReference>
<organism evidence="4 5">
    <name type="scientific">Solihabitans fulvus</name>
    <dbReference type="NCBI Taxonomy" id="1892852"/>
    <lineage>
        <taxon>Bacteria</taxon>
        <taxon>Bacillati</taxon>
        <taxon>Actinomycetota</taxon>
        <taxon>Actinomycetes</taxon>
        <taxon>Pseudonocardiales</taxon>
        <taxon>Pseudonocardiaceae</taxon>
        <taxon>Solihabitans</taxon>
    </lineage>
</organism>
<dbReference type="Proteomes" id="UP000323454">
    <property type="component" value="Unassembled WGS sequence"/>
</dbReference>
<reference evidence="4 5" key="1">
    <citation type="submission" date="2019-09" db="EMBL/GenBank/DDBJ databases">
        <title>Goodfellowia gen. nov., a new genus of the Pseudonocardineae related to Actinoalloteichus, containing Goodfellowia coeruleoviolacea gen. nov., comb. nov. gen. nov., comb. nov.</title>
        <authorList>
            <person name="Labeda D."/>
        </authorList>
    </citation>
    <scope>NUCLEOTIDE SEQUENCE [LARGE SCALE GENOMIC DNA]</scope>
    <source>
        <strain evidence="4 5">AN110305</strain>
    </source>
</reference>
<dbReference type="EMBL" id="VUOB01000015">
    <property type="protein sequence ID" value="KAA2263700.1"/>
    <property type="molecule type" value="Genomic_DNA"/>
</dbReference>
<feature type="domain" description="Polysaccharide pyruvyl transferase" evidence="3">
    <location>
        <begin position="146"/>
        <end position="341"/>
    </location>
</feature>
<gene>
    <name evidence="4" type="ORF">F0L68_09415</name>
</gene>
<evidence type="ECO:0000256" key="2">
    <source>
        <dbReference type="SAM" id="MobiDB-lite"/>
    </source>
</evidence>
<dbReference type="InterPro" id="IPR007345">
    <property type="entry name" value="Polysacch_pyruvyl_Trfase"/>
</dbReference>
<sequence length="522" mass="58480">MGVRGPSARLQSPPVSRSQDSGRPVGTIAVWGTFDLDNFGDHLFPRVTEQEILSRLDGWRVRPFSPYGSEHPCRMDGGYVAESLGDWSPLRAEELSEAADLTLIGGGEIIHFKDELLASAYEATPEQLASRAPSRFFVDGLGADFEQTHPVVWNAVGIPFVPSPEQAGMINDAVTRREYVAVRDPLSLERLRACGVERDVAIVPDLGFLLDRLVAPELLEERLRYLKFMEWYPSDRPALIVQANRSAVPQAGELARILEWAQDGTVQADIVLLETGPCHGDDLFADALQKQLSGRTVYRLPGGLPPEDILAALWGSCGVIAMSFHATIAAYVYGKPWVILDLFDQSKLRALAETLGAPDQRGVDGDTVSNAIRVAFSRPPDRAGLPELQRQIDEHFDRVAEIAFRSWQERGGDPAARIAELTRQSRLLRQAYQRTRQRQAVERLVLVDRNEELRAEQDQLRAEREQLRVERDQLRAAHDKMVVELARLRHDAGEYQALQDTKLVRWSEPLRSAYGKIRRSDS</sequence>
<feature type="compositionally biased region" description="Polar residues" evidence="2">
    <location>
        <begin position="9"/>
        <end position="21"/>
    </location>
</feature>
<feature type="region of interest" description="Disordered" evidence="2">
    <location>
        <begin position="1"/>
        <end position="23"/>
    </location>
</feature>
<evidence type="ECO:0000313" key="4">
    <source>
        <dbReference type="EMBL" id="KAA2263700.1"/>
    </source>
</evidence>
<dbReference type="OrthoDB" id="3682217at2"/>
<comment type="caution">
    <text evidence="4">The sequence shown here is derived from an EMBL/GenBank/DDBJ whole genome shotgun (WGS) entry which is preliminary data.</text>
</comment>
<reference evidence="4 5" key="2">
    <citation type="submission" date="2019-09" db="EMBL/GenBank/DDBJ databases">
        <authorList>
            <person name="Jin C."/>
        </authorList>
    </citation>
    <scope>NUCLEOTIDE SEQUENCE [LARGE SCALE GENOMIC DNA]</scope>
    <source>
        <strain evidence="4 5">AN110305</strain>
    </source>
</reference>
<evidence type="ECO:0000256" key="1">
    <source>
        <dbReference type="SAM" id="Coils"/>
    </source>
</evidence>
<feature type="coiled-coil region" evidence="1">
    <location>
        <begin position="418"/>
        <end position="484"/>
    </location>
</feature>
<protein>
    <recommendedName>
        <fullName evidence="3">Polysaccharide pyruvyl transferase domain-containing protein</fullName>
    </recommendedName>
</protein>
<dbReference type="PANTHER" id="PTHR36836:SF1">
    <property type="entry name" value="COLANIC ACID BIOSYNTHESIS PROTEIN WCAK"/>
    <property type="match status" value="1"/>
</dbReference>
<evidence type="ECO:0000259" key="3">
    <source>
        <dbReference type="Pfam" id="PF04230"/>
    </source>
</evidence>